<evidence type="ECO:0000256" key="3">
    <source>
        <dbReference type="ARBA" id="ARBA00022692"/>
    </source>
</evidence>
<keyword evidence="5 6" id="KW-0472">Membrane</keyword>
<dbReference type="AlphaFoldDB" id="A0A9P3C264"/>
<feature type="transmembrane region" description="Helical" evidence="6">
    <location>
        <begin position="39"/>
        <end position="59"/>
    </location>
</feature>
<dbReference type="Proteomes" id="UP000710440">
    <property type="component" value="Unassembled WGS sequence"/>
</dbReference>
<dbReference type="GO" id="GO:0005778">
    <property type="term" value="C:peroxisomal membrane"/>
    <property type="evidence" value="ECO:0007669"/>
    <property type="project" value="TreeGrafter"/>
</dbReference>
<sequence>MPSPLTTTLIQSTLLNALSNILAQIIAQHKKAGPFTLNTLALLQFLTYAVIIVPINFSWQKYLEARWPGFPGRRGPVAATGAEAKGGAGAGAVVVTVDPGDLLPVKEKEKHNPHRVSGARWRWRWRSRSRSGLGNFLMKFFLDQTVGSVMNILLFIVLINVLKGVGWRRIGELVLEDFGPIMIARLKYRPVVSALLYTVVPVERRVVFGSACGVVWGIYLSLYAAV</sequence>
<reference evidence="7 8" key="1">
    <citation type="submission" date="2021-02" db="EMBL/GenBank/DDBJ databases">
        <title>Pan-genome distribution and transcriptional activeness of fungal secondary metabolism genes in Aspergillus section Fumigati.</title>
        <authorList>
            <person name="Takahashi H."/>
            <person name="Umemura M."/>
            <person name="Ninomiya A."/>
            <person name="Kusuya Y."/>
            <person name="Urayama S."/>
            <person name="Shimizu M."/>
            <person name="Watanabe A."/>
            <person name="Kamei K."/>
            <person name="Yaguchi T."/>
            <person name="Hagiwara D."/>
        </authorList>
    </citation>
    <scope>NUCLEOTIDE SEQUENCE [LARGE SCALE GENOMIC DNA]</scope>
    <source>
        <strain evidence="7 8">IFM 47045</strain>
    </source>
</reference>
<keyword evidence="8" id="KW-1185">Reference proteome</keyword>
<organism evidence="7 8">
    <name type="scientific">Aspergillus viridinutans</name>
    <dbReference type="NCBI Taxonomy" id="75553"/>
    <lineage>
        <taxon>Eukaryota</taxon>
        <taxon>Fungi</taxon>
        <taxon>Dikarya</taxon>
        <taxon>Ascomycota</taxon>
        <taxon>Pezizomycotina</taxon>
        <taxon>Eurotiomycetes</taxon>
        <taxon>Eurotiomycetidae</taxon>
        <taxon>Eurotiales</taxon>
        <taxon>Aspergillaceae</taxon>
        <taxon>Aspergillus</taxon>
        <taxon>Aspergillus subgen. Fumigati</taxon>
    </lineage>
</organism>
<comment type="subcellular location">
    <subcellularLocation>
        <location evidence="1">Membrane</location>
        <topology evidence="1">Multi-pass membrane protein</topology>
    </subcellularLocation>
</comment>
<dbReference type="EMBL" id="BOPL01000010">
    <property type="protein sequence ID" value="GIK06202.1"/>
    <property type="molecule type" value="Genomic_DNA"/>
</dbReference>
<proteinExistence type="inferred from homology"/>
<dbReference type="GeneID" id="66929828"/>
<evidence type="ECO:0008006" key="9">
    <source>
        <dbReference type="Google" id="ProtNLM"/>
    </source>
</evidence>
<evidence type="ECO:0000256" key="6">
    <source>
        <dbReference type="RuleBase" id="RU363053"/>
    </source>
</evidence>
<dbReference type="InterPro" id="IPR007248">
    <property type="entry name" value="Mpv17_PMP22"/>
</dbReference>
<feature type="transmembrane region" description="Helical" evidence="6">
    <location>
        <begin position="206"/>
        <end position="225"/>
    </location>
</feature>
<evidence type="ECO:0000313" key="8">
    <source>
        <dbReference type="Proteomes" id="UP000710440"/>
    </source>
</evidence>
<gene>
    <name evidence="7" type="ORF">Aspvir_001846</name>
</gene>
<dbReference type="PANTHER" id="PTHR11266">
    <property type="entry name" value="PEROXISOMAL MEMBRANE PROTEIN 2, PXMP2 MPV17"/>
    <property type="match status" value="1"/>
</dbReference>
<feature type="transmembrane region" description="Helical" evidence="6">
    <location>
        <begin position="136"/>
        <end position="159"/>
    </location>
</feature>
<evidence type="ECO:0000256" key="5">
    <source>
        <dbReference type="ARBA" id="ARBA00023136"/>
    </source>
</evidence>
<comment type="caution">
    <text evidence="7">The sequence shown here is derived from an EMBL/GenBank/DDBJ whole genome shotgun (WGS) entry which is preliminary data.</text>
</comment>
<dbReference type="RefSeq" id="XP_043129388.1">
    <property type="nucleotide sequence ID" value="XM_043273453.1"/>
</dbReference>
<evidence type="ECO:0000256" key="4">
    <source>
        <dbReference type="ARBA" id="ARBA00022989"/>
    </source>
</evidence>
<protein>
    <recommendedName>
        <fullName evidence="9">Mpv17/PMP22 family protein</fullName>
    </recommendedName>
</protein>
<evidence type="ECO:0000256" key="1">
    <source>
        <dbReference type="ARBA" id="ARBA00004141"/>
    </source>
</evidence>
<dbReference type="OrthoDB" id="10267969at2759"/>
<keyword evidence="3 6" id="KW-0812">Transmembrane</keyword>
<keyword evidence="4 6" id="KW-1133">Transmembrane helix</keyword>
<evidence type="ECO:0000256" key="2">
    <source>
        <dbReference type="ARBA" id="ARBA00006824"/>
    </source>
</evidence>
<accession>A0A9P3C264</accession>
<evidence type="ECO:0000313" key="7">
    <source>
        <dbReference type="EMBL" id="GIK06202.1"/>
    </source>
</evidence>
<comment type="similarity">
    <text evidence="2 6">Belongs to the peroxisomal membrane protein PXMP2/4 family.</text>
</comment>
<dbReference type="Pfam" id="PF04117">
    <property type="entry name" value="Mpv17_PMP22"/>
    <property type="match status" value="1"/>
</dbReference>
<name>A0A9P3C264_ASPVI</name>
<dbReference type="PANTHER" id="PTHR11266:SF80">
    <property type="entry name" value="PEROXISOMAL MEMBRANE PROTEIN 2"/>
    <property type="match status" value="1"/>
</dbReference>